<dbReference type="EMBL" id="JXXD01000039">
    <property type="protein sequence ID" value="KIZ37445.1"/>
    <property type="molecule type" value="Genomic_DNA"/>
</dbReference>
<dbReference type="AlphaFoldDB" id="A0A0D7EAC0"/>
<evidence type="ECO:0000313" key="1">
    <source>
        <dbReference type="EMBL" id="KIZ37445.1"/>
    </source>
</evidence>
<keyword evidence="1" id="KW-0449">Lipoprotein</keyword>
<dbReference type="PATRIC" id="fig|316.110.peg.3445"/>
<sequence length="241" mass="26179">MKRILPIITSLLLAAGCASEPQVLERELGTFDLKLSTEPARSMAQGLVQPSTGNAFHGGLDLTHASGLYVGQWSPSVGLVDGRQLEVNSYLGYAQQNDHDQLGYEIGLMRYSFPELPEWDRHEYYGGLTLGDRRLGAALNSAAGRTDSTLYLDLGTVTPFAVGVRVKYSSHALAAPHYLGGGDSVDLFSDWSLDLSRPWLGLQLNLSYSDSSLSGQACSAYSGQNPRCDGLLTFRAERQLF</sequence>
<dbReference type="InterPro" id="IPR010239">
    <property type="entry name" value="CHP02001"/>
</dbReference>
<dbReference type="RefSeq" id="WP_044314366.1">
    <property type="nucleotide sequence ID" value="NZ_JBITTV010000001.1"/>
</dbReference>
<protein>
    <submittedName>
        <fullName evidence="1">Lipoprotein</fullName>
    </submittedName>
</protein>
<evidence type="ECO:0000313" key="2">
    <source>
        <dbReference type="Proteomes" id="UP000032439"/>
    </source>
</evidence>
<gene>
    <name evidence="1" type="ORF">LO50_05545</name>
</gene>
<reference evidence="1 2" key="1">
    <citation type="submission" date="2014-11" db="EMBL/GenBank/DDBJ databases">
        <title>Genomics and ecophysiology of heterotrophic nitrogen fixing bacteria isolated from estuarine surface water.</title>
        <authorList>
            <person name="Bentzon-Tilia M."/>
            <person name="Severin I."/>
            <person name="Hansen L.H."/>
            <person name="Riemann L."/>
        </authorList>
    </citation>
    <scope>NUCLEOTIDE SEQUENCE [LARGE SCALE GENOMIC DNA]</scope>
    <source>
        <strain evidence="1 2">BAL361</strain>
    </source>
</reference>
<dbReference type="NCBIfam" id="TIGR02001">
    <property type="entry name" value="gcw_chp"/>
    <property type="match status" value="1"/>
</dbReference>
<proteinExistence type="predicted"/>
<dbReference type="PROSITE" id="PS51257">
    <property type="entry name" value="PROKAR_LIPOPROTEIN"/>
    <property type="match status" value="1"/>
</dbReference>
<comment type="caution">
    <text evidence="1">The sequence shown here is derived from an EMBL/GenBank/DDBJ whole genome shotgun (WGS) entry which is preliminary data.</text>
</comment>
<dbReference type="Pfam" id="PF09694">
    <property type="entry name" value="Gcw_chp"/>
    <property type="match status" value="1"/>
</dbReference>
<accession>A0A0D7EAC0</accession>
<organism evidence="1 2">
    <name type="scientific">Stutzerimonas stutzeri</name>
    <name type="common">Pseudomonas stutzeri</name>
    <dbReference type="NCBI Taxonomy" id="316"/>
    <lineage>
        <taxon>Bacteria</taxon>
        <taxon>Pseudomonadati</taxon>
        <taxon>Pseudomonadota</taxon>
        <taxon>Gammaproteobacteria</taxon>
        <taxon>Pseudomonadales</taxon>
        <taxon>Pseudomonadaceae</taxon>
        <taxon>Stutzerimonas</taxon>
    </lineage>
</organism>
<name>A0A0D7EAC0_STUST</name>
<dbReference type="Proteomes" id="UP000032439">
    <property type="component" value="Unassembled WGS sequence"/>
</dbReference>